<comment type="cofactor">
    <cofactor evidence="1">
        <name>pyridoxal 5'-phosphate</name>
        <dbReference type="ChEBI" id="CHEBI:597326"/>
    </cofactor>
</comment>
<dbReference type="InterPro" id="IPR023603">
    <property type="entry name" value="Low_specificity_L-TA-like"/>
</dbReference>
<dbReference type="InterPro" id="IPR015424">
    <property type="entry name" value="PyrdxlP-dep_Trfase"/>
</dbReference>
<dbReference type="InterPro" id="IPR015421">
    <property type="entry name" value="PyrdxlP-dep_Trfase_major"/>
</dbReference>
<keyword evidence="4" id="KW-0456">Lyase</keyword>
<evidence type="ECO:0000256" key="5">
    <source>
        <dbReference type="PIRSR" id="PIRSR017617-1"/>
    </source>
</evidence>
<evidence type="ECO:0000256" key="2">
    <source>
        <dbReference type="ARBA" id="ARBA00006966"/>
    </source>
</evidence>
<evidence type="ECO:0000256" key="3">
    <source>
        <dbReference type="ARBA" id="ARBA00022898"/>
    </source>
</evidence>
<dbReference type="PANTHER" id="PTHR48097:SF9">
    <property type="entry name" value="L-THREONINE ALDOLASE"/>
    <property type="match status" value="1"/>
</dbReference>
<keyword evidence="3" id="KW-0663">Pyridoxal phosphate</keyword>
<dbReference type="InterPro" id="IPR018247">
    <property type="entry name" value="EF_Hand_1_Ca_BS"/>
</dbReference>
<dbReference type="GO" id="GO:0006567">
    <property type="term" value="P:L-threonine catabolic process"/>
    <property type="evidence" value="ECO:0007669"/>
    <property type="project" value="TreeGrafter"/>
</dbReference>
<dbReference type="CDD" id="cd06502">
    <property type="entry name" value="TA_like"/>
    <property type="match status" value="1"/>
</dbReference>
<dbReference type="FunFam" id="3.90.1150.10:FF:000041">
    <property type="entry name" value="Low-specificity L-threonine aldolase"/>
    <property type="match status" value="1"/>
</dbReference>
<evidence type="ECO:0000259" key="6">
    <source>
        <dbReference type="Pfam" id="PF01212"/>
    </source>
</evidence>
<dbReference type="GO" id="GO:0005829">
    <property type="term" value="C:cytosol"/>
    <property type="evidence" value="ECO:0007669"/>
    <property type="project" value="TreeGrafter"/>
</dbReference>
<organism evidence="7 8">
    <name type="scientific">Candidatus Scalindua arabica</name>
    <dbReference type="NCBI Taxonomy" id="1127984"/>
    <lineage>
        <taxon>Bacteria</taxon>
        <taxon>Pseudomonadati</taxon>
        <taxon>Planctomycetota</taxon>
        <taxon>Candidatus Brocadiia</taxon>
        <taxon>Candidatus Brocadiales</taxon>
        <taxon>Candidatus Scalinduaceae</taxon>
        <taxon>Candidatus Scalindua</taxon>
    </lineage>
</organism>
<evidence type="ECO:0000313" key="8">
    <source>
        <dbReference type="Proteomes" id="UP000722750"/>
    </source>
</evidence>
<dbReference type="InterPro" id="IPR001597">
    <property type="entry name" value="ArAA_b-elim_lyase/Thr_aldolase"/>
</dbReference>
<evidence type="ECO:0000256" key="1">
    <source>
        <dbReference type="ARBA" id="ARBA00001933"/>
    </source>
</evidence>
<evidence type="ECO:0000256" key="4">
    <source>
        <dbReference type="ARBA" id="ARBA00023239"/>
    </source>
</evidence>
<dbReference type="Proteomes" id="UP000722750">
    <property type="component" value="Unassembled WGS sequence"/>
</dbReference>
<comment type="similarity">
    <text evidence="2">Belongs to the threonine aldolase family.</text>
</comment>
<dbReference type="NCBIfam" id="NF041359">
    <property type="entry name" value="GntG_guanitoxin"/>
    <property type="match status" value="1"/>
</dbReference>
<dbReference type="GO" id="GO:0006545">
    <property type="term" value="P:glycine biosynthetic process"/>
    <property type="evidence" value="ECO:0007669"/>
    <property type="project" value="TreeGrafter"/>
</dbReference>
<gene>
    <name evidence="7" type="ORF">MAG551_00730</name>
</gene>
<dbReference type="PROSITE" id="PS00018">
    <property type="entry name" value="EF_HAND_1"/>
    <property type="match status" value="1"/>
</dbReference>
<dbReference type="AlphaFoldDB" id="A0A941ZZR1"/>
<dbReference type="Gene3D" id="3.40.640.10">
    <property type="entry name" value="Type I PLP-dependent aspartate aminotransferase-like (Major domain)"/>
    <property type="match status" value="1"/>
</dbReference>
<name>A0A941ZZR1_9BACT</name>
<comment type="caution">
    <text evidence="7">The sequence shown here is derived from an EMBL/GenBank/DDBJ whole genome shotgun (WGS) entry which is preliminary data.</text>
</comment>
<dbReference type="PANTHER" id="PTHR48097">
    <property type="entry name" value="L-THREONINE ALDOLASE-RELATED"/>
    <property type="match status" value="1"/>
</dbReference>
<feature type="domain" description="Aromatic amino acid beta-eliminating lyase/threonine aldolase" evidence="6">
    <location>
        <begin position="5"/>
        <end position="288"/>
    </location>
</feature>
<evidence type="ECO:0000313" key="7">
    <source>
        <dbReference type="EMBL" id="MBS1257685.1"/>
    </source>
</evidence>
<dbReference type="Pfam" id="PF01212">
    <property type="entry name" value="Beta_elim_lyase"/>
    <property type="match status" value="1"/>
</dbReference>
<dbReference type="GO" id="GO:0008732">
    <property type="term" value="F:L-allo-threonine aldolase activity"/>
    <property type="evidence" value="ECO:0007669"/>
    <property type="project" value="TreeGrafter"/>
</dbReference>
<accession>A0A941ZZR1</accession>
<dbReference type="FunFam" id="3.40.640.10:FF:000030">
    <property type="entry name" value="Low-specificity L-threonine aldolase"/>
    <property type="match status" value="1"/>
</dbReference>
<proteinExistence type="inferred from homology"/>
<dbReference type="Gene3D" id="3.90.1150.10">
    <property type="entry name" value="Aspartate Aminotransferase, domain 1"/>
    <property type="match status" value="1"/>
</dbReference>
<sequence length="346" mass="38160">MRIVDLRSDTVTTPTLKMRQAMKDAEVGDDGFGEDPTTNRFERMAAERLGKEDALFVPSGTMGNLIAIMVHAKPGDGLICDTKAHINTMVAGNTSALTGTTICPLDADETGHLNLEELESLINLDDIRFPRTSLIVLENTNNLAGGTVVTPVETAEIYKIARKYGLRLHLDGARIFNSAIFQGVDVAELTRDCDSVMFCLSKGLASPVGSIIAGTKEFIKEARRRRKMLGGSMRQTGILAACGMVSLEEMTDRLAEDHDNARYLANGLQEIEGFDIKLKTVQTNIVCFRYELPNLSCREFVENVGKKGVYVVYLEKNHGRMVTHKDLNRSDVDYALEVFKKTASEC</sequence>
<feature type="modified residue" description="N6-(pyridoxal phosphate)lysine" evidence="5">
    <location>
        <position position="202"/>
    </location>
</feature>
<dbReference type="PIRSF" id="PIRSF017617">
    <property type="entry name" value="Thr_aldolase"/>
    <property type="match status" value="1"/>
</dbReference>
<dbReference type="InterPro" id="IPR015422">
    <property type="entry name" value="PyrdxlP-dep_Trfase_small"/>
</dbReference>
<protein>
    <submittedName>
        <fullName evidence="7">L-allo-threonine aldolase</fullName>
    </submittedName>
</protein>
<reference evidence="7" key="1">
    <citation type="journal article" date="2021" name="ISME J.">
        <title>Fine-scale metabolic discontinuity in a stratified prokaryote microbiome of a Red Sea deep halocline.</title>
        <authorList>
            <person name="Michoud G."/>
            <person name="Ngugi D.K."/>
            <person name="Barozzi A."/>
            <person name="Merlino G."/>
            <person name="Calleja M.L."/>
            <person name="Delgado-Huertas A."/>
            <person name="Moran X.A.G."/>
            <person name="Daffonchio D."/>
        </authorList>
    </citation>
    <scope>NUCLEOTIDE SEQUENCE</scope>
    <source>
        <strain evidence="7">SuakinDeep_MAG55_1</strain>
    </source>
</reference>
<dbReference type="SUPFAM" id="SSF53383">
    <property type="entry name" value="PLP-dependent transferases"/>
    <property type="match status" value="1"/>
</dbReference>
<dbReference type="EMBL" id="JAANXD010000032">
    <property type="protein sequence ID" value="MBS1257685.1"/>
    <property type="molecule type" value="Genomic_DNA"/>
</dbReference>